<protein>
    <recommendedName>
        <fullName evidence="7 8">Small ribosomal subunit protein bS20</fullName>
    </recommendedName>
</protein>
<dbReference type="eggNOG" id="COG0268">
    <property type="taxonomic scope" value="Bacteria"/>
</dbReference>
<dbReference type="InterPro" id="IPR002583">
    <property type="entry name" value="Ribosomal_bS20"/>
</dbReference>
<feature type="region of interest" description="Disordered" evidence="9">
    <location>
        <begin position="66"/>
        <end position="87"/>
    </location>
</feature>
<keyword evidence="6 8" id="KW-0687">Ribonucleoprotein</keyword>
<keyword evidence="3 8" id="KW-0699">rRNA-binding</keyword>
<evidence type="ECO:0000256" key="7">
    <source>
        <dbReference type="ARBA" id="ARBA00035136"/>
    </source>
</evidence>
<keyword evidence="5 8" id="KW-0689">Ribosomal protein</keyword>
<dbReference type="AlphaFoldDB" id="D4G8X5"/>
<evidence type="ECO:0000256" key="2">
    <source>
        <dbReference type="ARBA" id="ARBA00007634"/>
    </source>
</evidence>
<dbReference type="HOGENOM" id="CLU_160655_3_2_6"/>
<dbReference type="GO" id="GO:0006412">
    <property type="term" value="P:translation"/>
    <property type="evidence" value="ECO:0007669"/>
    <property type="project" value="UniProtKB-UniRule"/>
</dbReference>
<evidence type="ECO:0000256" key="3">
    <source>
        <dbReference type="ARBA" id="ARBA00022730"/>
    </source>
</evidence>
<dbReference type="InterPro" id="IPR036510">
    <property type="entry name" value="Ribosomal_bS20_sf"/>
</dbReference>
<gene>
    <name evidence="8 10" type="primary">rpsT</name>
    <name evidence="10" type="ordered locus">RIEPE_0551</name>
</gene>
<dbReference type="Proteomes" id="UP000001700">
    <property type="component" value="Chromosome"/>
</dbReference>
<organism evidence="10 11">
    <name type="scientific">Riesia pediculicola (strain USDA)</name>
    <dbReference type="NCBI Taxonomy" id="515618"/>
    <lineage>
        <taxon>Bacteria</taxon>
        <taxon>Pseudomonadati</taxon>
        <taxon>Pseudomonadota</taxon>
        <taxon>Gammaproteobacteria</taxon>
        <taxon>Enterobacterales</taxon>
        <taxon>Enterobacteriaceae</taxon>
        <taxon>Candidatus Riesia</taxon>
    </lineage>
</organism>
<sequence>MKSSKKRIKQSEKLRRNNMRRKSMIKTFTKRVLSFLSNKDIEQAKYYFNRVQSILDRFSQKNVIHRNKASRKKSRLSKKINQISKLL</sequence>
<evidence type="ECO:0000256" key="8">
    <source>
        <dbReference type="HAMAP-Rule" id="MF_00500"/>
    </source>
</evidence>
<dbReference type="SUPFAM" id="SSF46992">
    <property type="entry name" value="Ribosomal protein S20"/>
    <property type="match status" value="1"/>
</dbReference>
<evidence type="ECO:0000256" key="1">
    <source>
        <dbReference type="ARBA" id="ARBA00003134"/>
    </source>
</evidence>
<dbReference type="GO" id="GO:0003735">
    <property type="term" value="F:structural constituent of ribosome"/>
    <property type="evidence" value="ECO:0007669"/>
    <property type="project" value="InterPro"/>
</dbReference>
<feature type="compositionally biased region" description="Basic residues" evidence="9">
    <location>
        <begin position="66"/>
        <end position="78"/>
    </location>
</feature>
<dbReference type="Pfam" id="PF01649">
    <property type="entry name" value="Ribosomal_S20p"/>
    <property type="match status" value="1"/>
</dbReference>
<evidence type="ECO:0000256" key="4">
    <source>
        <dbReference type="ARBA" id="ARBA00022884"/>
    </source>
</evidence>
<dbReference type="RefSeq" id="WP_013087693.1">
    <property type="nucleotide sequence ID" value="NC_014109.1"/>
</dbReference>
<accession>D4G8X5</accession>
<dbReference type="Gene3D" id="1.20.58.110">
    <property type="entry name" value="Ribosomal protein S20"/>
    <property type="match status" value="1"/>
</dbReference>
<dbReference type="GO" id="GO:0015935">
    <property type="term" value="C:small ribosomal subunit"/>
    <property type="evidence" value="ECO:0007669"/>
    <property type="project" value="TreeGrafter"/>
</dbReference>
<name>D4G8X5_RIEPU</name>
<keyword evidence="4 8" id="KW-0694">RNA-binding</keyword>
<comment type="function">
    <text evidence="1 8">Binds directly to 16S ribosomal RNA.</text>
</comment>
<dbReference type="PANTHER" id="PTHR33398">
    <property type="entry name" value="30S RIBOSOMAL PROTEIN S20"/>
    <property type="match status" value="1"/>
</dbReference>
<dbReference type="STRING" id="515618.RIEPE_0551"/>
<dbReference type="PANTHER" id="PTHR33398:SF1">
    <property type="entry name" value="SMALL RIBOSOMAL SUBUNIT PROTEIN BS20C"/>
    <property type="match status" value="1"/>
</dbReference>
<evidence type="ECO:0000256" key="5">
    <source>
        <dbReference type="ARBA" id="ARBA00022980"/>
    </source>
</evidence>
<dbReference type="OrthoDB" id="9807974at2"/>
<evidence type="ECO:0000256" key="6">
    <source>
        <dbReference type="ARBA" id="ARBA00023274"/>
    </source>
</evidence>
<dbReference type="GO" id="GO:0070181">
    <property type="term" value="F:small ribosomal subunit rRNA binding"/>
    <property type="evidence" value="ECO:0007669"/>
    <property type="project" value="TreeGrafter"/>
</dbReference>
<keyword evidence="11" id="KW-1185">Reference proteome</keyword>
<dbReference type="NCBIfam" id="TIGR00029">
    <property type="entry name" value="S20"/>
    <property type="match status" value="1"/>
</dbReference>
<feature type="region of interest" description="Disordered" evidence="9">
    <location>
        <begin position="1"/>
        <end position="23"/>
    </location>
</feature>
<dbReference type="KEGG" id="rip:RIEPE_0551"/>
<dbReference type="EMBL" id="CP001085">
    <property type="protein sequence ID" value="ADD79706.1"/>
    <property type="molecule type" value="Genomic_DNA"/>
</dbReference>
<evidence type="ECO:0000313" key="11">
    <source>
        <dbReference type="Proteomes" id="UP000001700"/>
    </source>
</evidence>
<evidence type="ECO:0000313" key="10">
    <source>
        <dbReference type="EMBL" id="ADD79706.1"/>
    </source>
</evidence>
<dbReference type="FunFam" id="1.20.58.110:FF:000001">
    <property type="entry name" value="30S ribosomal protein S20"/>
    <property type="match status" value="1"/>
</dbReference>
<proteinExistence type="inferred from homology"/>
<dbReference type="HAMAP" id="MF_00500">
    <property type="entry name" value="Ribosomal_bS20"/>
    <property type="match status" value="1"/>
</dbReference>
<comment type="similarity">
    <text evidence="2 8">Belongs to the bacterial ribosomal protein bS20 family.</text>
</comment>
<dbReference type="GO" id="GO:0005829">
    <property type="term" value="C:cytosol"/>
    <property type="evidence" value="ECO:0007669"/>
    <property type="project" value="TreeGrafter"/>
</dbReference>
<evidence type="ECO:0000256" key="9">
    <source>
        <dbReference type="SAM" id="MobiDB-lite"/>
    </source>
</evidence>
<reference evidence="10" key="1">
    <citation type="submission" date="2008-05" db="EMBL/GenBank/DDBJ databases">
        <title>Genome sequence of Riesia pediculicola USDA.</title>
        <authorList>
            <person name="Kirkness E.F."/>
        </authorList>
    </citation>
    <scope>NUCLEOTIDE SEQUENCE [LARGE SCALE GENOMIC DNA]</scope>
    <source>
        <strain evidence="10">USDA</strain>
    </source>
</reference>